<gene>
    <name evidence="4" type="ORF">FQN60_017789</name>
</gene>
<evidence type="ECO:0000313" key="4">
    <source>
        <dbReference type="EMBL" id="KAA8592334.1"/>
    </source>
</evidence>
<evidence type="ECO:0000313" key="5">
    <source>
        <dbReference type="Proteomes" id="UP000327493"/>
    </source>
</evidence>
<evidence type="ECO:0000256" key="2">
    <source>
        <dbReference type="SAM" id="MobiDB-lite"/>
    </source>
</evidence>
<comment type="caution">
    <text evidence="4">The sequence shown here is derived from an EMBL/GenBank/DDBJ whole genome shotgun (WGS) entry which is preliminary data.</text>
</comment>
<proteinExistence type="inferred from homology"/>
<evidence type="ECO:0000256" key="1">
    <source>
        <dbReference type="ARBA" id="ARBA00005298"/>
    </source>
</evidence>
<feature type="compositionally biased region" description="Acidic residues" evidence="2">
    <location>
        <begin position="52"/>
        <end position="70"/>
    </location>
</feature>
<keyword evidence="5" id="KW-1185">Reference proteome</keyword>
<dbReference type="Proteomes" id="UP000327493">
    <property type="component" value="Chromosome 5"/>
</dbReference>
<dbReference type="InterPro" id="IPR011021">
    <property type="entry name" value="Arrestin-like_N"/>
</dbReference>
<dbReference type="GO" id="GO:0007399">
    <property type="term" value="P:nervous system development"/>
    <property type="evidence" value="ECO:0007669"/>
    <property type="project" value="UniProtKB-ARBA"/>
</dbReference>
<feature type="region of interest" description="Disordered" evidence="2">
    <location>
        <begin position="50"/>
        <end position="74"/>
    </location>
</feature>
<reference evidence="4 5" key="1">
    <citation type="submission" date="2019-08" db="EMBL/GenBank/DDBJ databases">
        <title>A chromosome-level genome assembly, high-density linkage maps, and genome scans reveal the genomic architecture of hybrid incompatibilities underlying speciation via character displacement in darters (Percidae: Etheostominae).</title>
        <authorList>
            <person name="Moran R.L."/>
            <person name="Catchen J.M."/>
            <person name="Fuller R.C."/>
        </authorList>
    </citation>
    <scope>NUCLEOTIDE SEQUENCE [LARGE SCALE GENOMIC DNA]</scope>
    <source>
        <strain evidence="4">EspeVRDwgs_2016</strain>
        <tissue evidence="4">Muscle</tissue>
    </source>
</reference>
<accession>A0A5J5DG43</accession>
<name>A0A5J5DG43_9PERO</name>
<organism evidence="4 5">
    <name type="scientific">Etheostoma spectabile</name>
    <name type="common">orangethroat darter</name>
    <dbReference type="NCBI Taxonomy" id="54343"/>
    <lineage>
        <taxon>Eukaryota</taxon>
        <taxon>Metazoa</taxon>
        <taxon>Chordata</taxon>
        <taxon>Craniata</taxon>
        <taxon>Vertebrata</taxon>
        <taxon>Euteleostomi</taxon>
        <taxon>Actinopterygii</taxon>
        <taxon>Neopterygii</taxon>
        <taxon>Teleostei</taxon>
        <taxon>Neoteleostei</taxon>
        <taxon>Acanthomorphata</taxon>
        <taxon>Eupercaria</taxon>
        <taxon>Perciformes</taxon>
        <taxon>Percoidei</taxon>
        <taxon>Percidae</taxon>
        <taxon>Etheostomatinae</taxon>
        <taxon>Etheostoma</taxon>
    </lineage>
</organism>
<protein>
    <recommendedName>
        <fullName evidence="3">Arrestin-like N-terminal domain-containing protein</fullName>
    </recommendedName>
</protein>
<dbReference type="InterPro" id="IPR014752">
    <property type="entry name" value="Arrestin-like_C"/>
</dbReference>
<dbReference type="EMBL" id="VOFY01000005">
    <property type="protein sequence ID" value="KAA8592334.1"/>
    <property type="molecule type" value="Genomic_DNA"/>
</dbReference>
<evidence type="ECO:0000259" key="3">
    <source>
        <dbReference type="Pfam" id="PF00339"/>
    </source>
</evidence>
<dbReference type="Pfam" id="PF00339">
    <property type="entry name" value="Arrestin_N"/>
    <property type="match status" value="1"/>
</dbReference>
<sequence length="258" mass="28839">MHLSTHHNLLGHSPVTMVTQAASSPIGCPAVQDRPLAMATASDNHVFQRMAEEEEGEEVEEEEEEEEEEEAHPPLSVLHRQAICLRSPTVFQCVQTFSIGEIPDDLSWVERALGADVTNRTLQQRSVGWAAAEDSGIMEVHYFIEVGTYDKLSGTIGEPQRKSSPRPHRAVSHHPLCLVTQYNMSDRVKSFSVGYNPINHSDIFTSGDCITGHITLELSKDCKIGSLSVKLKGKAQVKWTETHGRTIITYRNKEKYLY</sequence>
<dbReference type="AlphaFoldDB" id="A0A5J5DG43"/>
<dbReference type="Gene3D" id="2.60.40.640">
    <property type="match status" value="1"/>
</dbReference>
<feature type="domain" description="Arrestin-like N-terminal" evidence="3">
    <location>
        <begin position="199"/>
        <end position="254"/>
    </location>
</feature>
<comment type="similarity">
    <text evidence="1">Belongs to the arrestin family.</text>
</comment>
<dbReference type="InterPro" id="IPR014756">
    <property type="entry name" value="Ig_E-set"/>
</dbReference>
<dbReference type="SUPFAM" id="SSF81296">
    <property type="entry name" value="E set domains"/>
    <property type="match status" value="1"/>
</dbReference>